<comment type="caution">
    <text evidence="2">The sequence shown here is derived from an EMBL/GenBank/DDBJ whole genome shotgun (WGS) entry which is preliminary data.</text>
</comment>
<dbReference type="PANTHER" id="PTHR31973:SF187">
    <property type="entry name" value="MUTATOR TRANSPOSASE MUDRA PROTEIN"/>
    <property type="match status" value="1"/>
</dbReference>
<reference evidence="2" key="1">
    <citation type="submission" date="2020-09" db="EMBL/GenBank/DDBJ databases">
        <title>Genome-Enabled Discovery of Anthraquinone Biosynthesis in Senna tora.</title>
        <authorList>
            <person name="Kang S.-H."/>
            <person name="Pandey R.P."/>
            <person name="Lee C.-M."/>
            <person name="Sim J.-S."/>
            <person name="Jeong J.-T."/>
            <person name="Choi B.-S."/>
            <person name="Jung M."/>
            <person name="Ginzburg D."/>
            <person name="Zhao K."/>
            <person name="Won S.Y."/>
            <person name="Oh T.-J."/>
            <person name="Yu Y."/>
            <person name="Kim N.-H."/>
            <person name="Lee O.R."/>
            <person name="Lee T.-H."/>
            <person name="Bashyal P."/>
            <person name="Kim T.-S."/>
            <person name="Lee W.-H."/>
            <person name="Kawkins C."/>
            <person name="Kim C.-K."/>
            <person name="Kim J.S."/>
            <person name="Ahn B.O."/>
            <person name="Rhee S.Y."/>
            <person name="Sohng J.K."/>
        </authorList>
    </citation>
    <scope>NUCLEOTIDE SEQUENCE</scope>
    <source>
        <tissue evidence="2">Leaf</tissue>
    </source>
</reference>
<dbReference type="Pfam" id="PF03108">
    <property type="entry name" value="DBD_Tnp_Mut"/>
    <property type="match status" value="1"/>
</dbReference>
<dbReference type="EMBL" id="JAAIUW010000008">
    <property type="protein sequence ID" value="KAF7819887.1"/>
    <property type="molecule type" value="Genomic_DNA"/>
</dbReference>
<feature type="domain" description="Transposase MuDR plant" evidence="1">
    <location>
        <begin position="115"/>
        <end position="151"/>
    </location>
</feature>
<protein>
    <submittedName>
        <fullName evidence="2">Zinc knuckle family protein</fullName>
    </submittedName>
</protein>
<dbReference type="InterPro" id="IPR004332">
    <property type="entry name" value="Transposase_MuDR"/>
</dbReference>
<evidence type="ECO:0000313" key="3">
    <source>
        <dbReference type="Proteomes" id="UP000634136"/>
    </source>
</evidence>
<dbReference type="AlphaFoldDB" id="A0A834TF11"/>
<dbReference type="OrthoDB" id="1740944at2759"/>
<evidence type="ECO:0000259" key="1">
    <source>
        <dbReference type="Pfam" id="PF03108"/>
    </source>
</evidence>
<keyword evidence="3" id="KW-1185">Reference proteome</keyword>
<dbReference type="PANTHER" id="PTHR31973">
    <property type="entry name" value="POLYPROTEIN, PUTATIVE-RELATED"/>
    <property type="match status" value="1"/>
</dbReference>
<dbReference type="Proteomes" id="UP000634136">
    <property type="component" value="Unassembled WGS sequence"/>
</dbReference>
<accession>A0A834TF11</accession>
<organism evidence="2 3">
    <name type="scientific">Senna tora</name>
    <dbReference type="NCBI Taxonomy" id="362788"/>
    <lineage>
        <taxon>Eukaryota</taxon>
        <taxon>Viridiplantae</taxon>
        <taxon>Streptophyta</taxon>
        <taxon>Embryophyta</taxon>
        <taxon>Tracheophyta</taxon>
        <taxon>Spermatophyta</taxon>
        <taxon>Magnoliopsida</taxon>
        <taxon>eudicotyledons</taxon>
        <taxon>Gunneridae</taxon>
        <taxon>Pentapetalae</taxon>
        <taxon>rosids</taxon>
        <taxon>fabids</taxon>
        <taxon>Fabales</taxon>
        <taxon>Fabaceae</taxon>
        <taxon>Caesalpinioideae</taxon>
        <taxon>Cassia clade</taxon>
        <taxon>Senna</taxon>
    </lineage>
</organism>
<proteinExistence type="predicted"/>
<gene>
    <name evidence="2" type="ORF">G2W53_025342</name>
</gene>
<sequence length="290" mass="33470">MTTISSFENDKDVLKIFDKLHTTTSTVLQIFVNHKVDDAPEEEMVVMVEDERERAHVSIEEEELDMTRCDFPDSDAEQPDLFFEQRDARVEIIEKDVNDWLGRNDAKAQGATIEDFKYKKNEASRITAHCKNNCGWRIHASKTQEGDAFQIKTFYYQHSCGWVRENKKVTVAWLANKYVEYARDQPDWNPTEFANQVLKDHNVVVSRNQTYRAKRKALEKIRDEPTPINPDPTIRFAQTSWVFCLLNVYHQPPPVSTKISDFGCGCVSSNGDDGFPHRGVNGSLGFEWVK</sequence>
<name>A0A834TF11_9FABA</name>
<evidence type="ECO:0000313" key="2">
    <source>
        <dbReference type="EMBL" id="KAF7819887.1"/>
    </source>
</evidence>